<dbReference type="InterPro" id="IPR009057">
    <property type="entry name" value="Homeodomain-like_sf"/>
</dbReference>
<evidence type="ECO:0000256" key="4">
    <source>
        <dbReference type="ARBA" id="ARBA00023242"/>
    </source>
</evidence>
<feature type="compositionally biased region" description="Pro residues" evidence="5">
    <location>
        <begin position="152"/>
        <end position="162"/>
    </location>
</feature>
<evidence type="ECO:0000256" key="1">
    <source>
        <dbReference type="ARBA" id="ARBA00023125"/>
    </source>
</evidence>
<dbReference type="OrthoDB" id="10056939at2759"/>
<keyword evidence="8" id="KW-1185">Reference proteome</keyword>
<feature type="region of interest" description="Disordered" evidence="5">
    <location>
        <begin position="148"/>
        <end position="188"/>
    </location>
</feature>
<feature type="region of interest" description="Disordered" evidence="5">
    <location>
        <begin position="653"/>
        <end position="685"/>
    </location>
</feature>
<feature type="compositionally biased region" description="Low complexity" evidence="5">
    <location>
        <begin position="601"/>
        <end position="617"/>
    </location>
</feature>
<evidence type="ECO:0000256" key="5">
    <source>
        <dbReference type="SAM" id="MobiDB-lite"/>
    </source>
</evidence>
<feature type="region of interest" description="Disordered" evidence="5">
    <location>
        <begin position="626"/>
        <end position="645"/>
    </location>
</feature>
<dbReference type="EMBL" id="JAKOGI010000007">
    <property type="protein sequence ID" value="KAJ8451825.1"/>
    <property type="molecule type" value="Genomic_DNA"/>
</dbReference>
<keyword evidence="3" id="KW-0804">Transcription</keyword>
<dbReference type="Pfam" id="PF07526">
    <property type="entry name" value="POX"/>
    <property type="match status" value="1"/>
</dbReference>
<dbReference type="Gene3D" id="1.10.10.60">
    <property type="entry name" value="Homeodomain-like"/>
    <property type="match status" value="2"/>
</dbReference>
<feature type="compositionally biased region" description="Basic and acidic residues" evidence="5">
    <location>
        <begin position="108"/>
        <end position="118"/>
    </location>
</feature>
<dbReference type="InterPro" id="IPR006563">
    <property type="entry name" value="POX_dom"/>
</dbReference>
<evidence type="ECO:0000256" key="3">
    <source>
        <dbReference type="ARBA" id="ARBA00023163"/>
    </source>
</evidence>
<feature type="region of interest" description="Disordered" evidence="5">
    <location>
        <begin position="579"/>
        <end position="617"/>
    </location>
</feature>
<feature type="compositionally biased region" description="Low complexity" evidence="5">
    <location>
        <begin position="366"/>
        <end position="375"/>
    </location>
</feature>
<feature type="compositionally biased region" description="Low complexity" evidence="5">
    <location>
        <begin position="163"/>
        <end position="172"/>
    </location>
</feature>
<comment type="caution">
    <text evidence="7">The sequence shown here is derived from an EMBL/GenBank/DDBJ whole genome shotgun (WGS) entry which is preliminary data.</text>
</comment>
<dbReference type="SMART" id="SM00574">
    <property type="entry name" value="POX"/>
    <property type="match status" value="1"/>
</dbReference>
<dbReference type="GO" id="GO:0003677">
    <property type="term" value="F:DNA binding"/>
    <property type="evidence" value="ECO:0007669"/>
    <property type="project" value="UniProtKB-KW"/>
</dbReference>
<feature type="compositionally biased region" description="Pro residues" evidence="5">
    <location>
        <begin position="391"/>
        <end position="403"/>
    </location>
</feature>
<feature type="domain" description="POX" evidence="6">
    <location>
        <begin position="327"/>
        <end position="477"/>
    </location>
</feature>
<protein>
    <recommendedName>
        <fullName evidence="6">POX domain-containing protein</fullName>
    </recommendedName>
</protein>
<keyword evidence="4" id="KW-0539">Nucleus</keyword>
<organism evidence="7 8">
    <name type="scientific">Carnegiea gigantea</name>
    <dbReference type="NCBI Taxonomy" id="171969"/>
    <lineage>
        <taxon>Eukaryota</taxon>
        <taxon>Viridiplantae</taxon>
        <taxon>Streptophyta</taxon>
        <taxon>Embryophyta</taxon>
        <taxon>Tracheophyta</taxon>
        <taxon>Spermatophyta</taxon>
        <taxon>Magnoliopsida</taxon>
        <taxon>eudicotyledons</taxon>
        <taxon>Gunneridae</taxon>
        <taxon>Pentapetalae</taxon>
        <taxon>Caryophyllales</taxon>
        <taxon>Cactineae</taxon>
        <taxon>Cactaceae</taxon>
        <taxon>Cactoideae</taxon>
        <taxon>Echinocereeae</taxon>
        <taxon>Carnegiea</taxon>
    </lineage>
</organism>
<feature type="compositionally biased region" description="Acidic residues" evidence="5">
    <location>
        <begin position="584"/>
        <end position="596"/>
    </location>
</feature>
<gene>
    <name evidence="7" type="ORF">Cgig2_007308</name>
</gene>
<sequence length="768" mass="84422">MSGHHHQEYHHHPQHQHEEENVFTFSSDNNGFDQRLNQQEQIRRDNNNKLSGLVAGQEDPSATAYETTGMLSEMFNFGPGTAQEILDYRRAMVGLGSEWYGSSAARQLARDSMGDRHPQQQHNDPPPPHHQISSMNEDSAAAMQLFLTNPPLRSPSPPPPPTASSSTLHMLLPSPPNQLQPPSGFHPGNIGVHPSAAAAPSNQNFWGNPPELSGIIHEGQGLSLSLSSSLQQLEAAKQVQEFRELGTGDHSPHNLFFNQTQPGVGASSSTSNSSPRHFIKHLAGSPQQPILHNLQGVGAFGSAPGPDPGPNITIQHQVHPGFGSASTGVVNALRSSRYAKPAQELLEEFCSAGRGQIKKSKLTRQNSSNPNPSSSAEGGGNDGSSSTKDPNPNPNPNPNPALPLSPADRIEHQRRKVKLLSMLDEVDRRYNHYCEQMQMVVNSFDMVMGFGAAIPYTALAQKAMSRHFRCLKDAIQAQLKQSCELLGEKDPTTSSGLTRGETPRLKMLEQSLRQQRVFHQMGMMDQEAWRPQRGLPERSVNVLRAWLFEHFLHPYVSNWFINARVRLWKPMIEEMYQQEAKEAELEEEEERDYEEDRSDRNQTSTSTSNTTSNNNNNLIITTATTTQQQETQNPMPSSSSSATHNNYNAATATATATASPSVHKRSAETMTRPGPPHHDTDPSSLLPIHRRYHHHQPPPSALTPPHQAFFQATADSQFADSVGPPTMIRFGPTNASGDVSLTLGLRHAGNNNAPDKTAAFSLRDFGSC</sequence>
<feature type="region of interest" description="Disordered" evidence="5">
    <location>
        <begin position="107"/>
        <end position="134"/>
    </location>
</feature>
<feature type="region of interest" description="Disordered" evidence="5">
    <location>
        <begin position="246"/>
        <end position="277"/>
    </location>
</feature>
<evidence type="ECO:0000313" key="8">
    <source>
        <dbReference type="Proteomes" id="UP001153076"/>
    </source>
</evidence>
<proteinExistence type="predicted"/>
<dbReference type="Proteomes" id="UP001153076">
    <property type="component" value="Unassembled WGS sequence"/>
</dbReference>
<accession>A0A9Q1KZB3</accession>
<dbReference type="AlphaFoldDB" id="A0A9Q1KZB3"/>
<dbReference type="PANTHER" id="PTHR11850">
    <property type="entry name" value="HOMEOBOX PROTEIN TRANSCRIPTION FACTORS"/>
    <property type="match status" value="1"/>
</dbReference>
<feature type="region of interest" description="Disordered" evidence="5">
    <location>
        <begin position="357"/>
        <end position="408"/>
    </location>
</feature>
<evidence type="ECO:0000259" key="6">
    <source>
        <dbReference type="SMART" id="SM00574"/>
    </source>
</evidence>
<dbReference type="InterPro" id="IPR050224">
    <property type="entry name" value="TALE_homeobox"/>
</dbReference>
<name>A0A9Q1KZB3_9CARY</name>
<keyword evidence="1" id="KW-0238">DNA-binding</keyword>
<evidence type="ECO:0000256" key="2">
    <source>
        <dbReference type="ARBA" id="ARBA00023155"/>
    </source>
</evidence>
<evidence type="ECO:0000313" key="7">
    <source>
        <dbReference type="EMBL" id="KAJ8451825.1"/>
    </source>
</evidence>
<keyword evidence="2" id="KW-0371">Homeobox</keyword>
<dbReference type="SUPFAM" id="SSF46689">
    <property type="entry name" value="Homeodomain-like"/>
    <property type="match status" value="1"/>
</dbReference>
<reference evidence="7" key="1">
    <citation type="submission" date="2022-04" db="EMBL/GenBank/DDBJ databases">
        <title>Carnegiea gigantea Genome sequencing and assembly v2.</title>
        <authorList>
            <person name="Copetti D."/>
            <person name="Sanderson M.J."/>
            <person name="Burquez A."/>
            <person name="Wojciechowski M.F."/>
        </authorList>
    </citation>
    <scope>NUCLEOTIDE SEQUENCE</scope>
    <source>
        <strain evidence="7">SGP5-SGP5p</strain>
        <tissue evidence="7">Aerial part</tissue>
    </source>
</reference>